<dbReference type="PANTHER" id="PTHR12225:SF0">
    <property type="entry name" value="PROTEASOMAL UBIQUITIN RECEPTOR ADRM1"/>
    <property type="match status" value="1"/>
</dbReference>
<dbReference type="InterPro" id="IPR038633">
    <property type="entry name" value="Rpn13/ADRM1_Pru_sf"/>
</dbReference>
<comment type="caution">
    <text evidence="9">The sequence shown here is derived from an EMBL/GenBank/DDBJ whole genome shotgun (WGS) entry which is preliminary data.</text>
</comment>
<dbReference type="GeneID" id="40312887"/>
<dbReference type="Proteomes" id="UP000224006">
    <property type="component" value="Chromosome VII"/>
</dbReference>
<keyword evidence="4" id="KW-0647">Proteasome</keyword>
<keyword evidence="10" id="KW-1185">Reference proteome</keyword>
<accession>A0A2A9M973</accession>
<evidence type="ECO:0000256" key="2">
    <source>
        <dbReference type="ARBA" id="ARBA00004496"/>
    </source>
</evidence>
<dbReference type="GO" id="GO:0061133">
    <property type="term" value="F:endopeptidase activator activity"/>
    <property type="evidence" value="ECO:0007669"/>
    <property type="project" value="TreeGrafter"/>
</dbReference>
<dbReference type="EMBL" id="NWUJ01000008">
    <property type="protein sequence ID" value="PFH33744.1"/>
    <property type="molecule type" value="Genomic_DNA"/>
</dbReference>
<dbReference type="Pfam" id="PF04683">
    <property type="entry name" value="Rpn13_ADRM1_Pru"/>
    <property type="match status" value="1"/>
</dbReference>
<name>A0A2A9M973_BESBE</name>
<protein>
    <submittedName>
        <fullName evidence="9">Putative adhesion regulating molecule region protein</fullName>
    </submittedName>
</protein>
<dbReference type="InterPro" id="IPR032368">
    <property type="entry name" value="RPN13_DEUBAD"/>
</dbReference>
<dbReference type="InterPro" id="IPR038108">
    <property type="entry name" value="RPN13_DEUBAD_sf"/>
</dbReference>
<evidence type="ECO:0000313" key="9">
    <source>
        <dbReference type="EMBL" id="PFH33744.1"/>
    </source>
</evidence>
<feature type="compositionally biased region" description="Low complexity" evidence="6">
    <location>
        <begin position="132"/>
        <end position="145"/>
    </location>
</feature>
<dbReference type="VEuPathDB" id="ToxoDB:BESB_079600"/>
<dbReference type="PANTHER" id="PTHR12225">
    <property type="entry name" value="ADHESION REGULATING MOLECULE 1 110 KDA CELL MEMBRANE GLYCOPROTEIN"/>
    <property type="match status" value="1"/>
</dbReference>
<keyword evidence="3" id="KW-0963">Cytoplasm</keyword>
<dbReference type="GO" id="GO:0070628">
    <property type="term" value="F:proteasome binding"/>
    <property type="evidence" value="ECO:0007669"/>
    <property type="project" value="TreeGrafter"/>
</dbReference>
<dbReference type="GO" id="GO:0008541">
    <property type="term" value="C:proteasome regulatory particle, lid subcomplex"/>
    <property type="evidence" value="ECO:0007669"/>
    <property type="project" value="TreeGrafter"/>
</dbReference>
<comment type="subcellular location">
    <subcellularLocation>
        <location evidence="2">Cytoplasm</location>
    </subcellularLocation>
    <subcellularLocation>
        <location evidence="1">Nucleus</location>
    </subcellularLocation>
</comment>
<proteinExistence type="predicted"/>
<evidence type="ECO:0000259" key="7">
    <source>
        <dbReference type="PROSITE" id="PS51916"/>
    </source>
</evidence>
<evidence type="ECO:0000256" key="3">
    <source>
        <dbReference type="ARBA" id="ARBA00022490"/>
    </source>
</evidence>
<dbReference type="OrthoDB" id="331175at2759"/>
<feature type="region of interest" description="Disordered" evidence="6">
    <location>
        <begin position="119"/>
        <end position="155"/>
    </location>
</feature>
<dbReference type="PROSITE" id="PS51916">
    <property type="entry name" value="DEUBAD"/>
    <property type="match status" value="1"/>
</dbReference>
<keyword evidence="5" id="KW-0539">Nucleus</keyword>
<feature type="compositionally biased region" description="Basic and acidic residues" evidence="6">
    <location>
        <begin position="275"/>
        <end position="296"/>
    </location>
</feature>
<dbReference type="GO" id="GO:0005737">
    <property type="term" value="C:cytoplasm"/>
    <property type="evidence" value="ECO:0007669"/>
    <property type="project" value="UniProtKB-SubCell"/>
</dbReference>
<dbReference type="InterPro" id="IPR044867">
    <property type="entry name" value="DEUBAD_dom"/>
</dbReference>
<evidence type="ECO:0000256" key="5">
    <source>
        <dbReference type="ARBA" id="ARBA00023242"/>
    </source>
</evidence>
<dbReference type="PROSITE" id="PS51917">
    <property type="entry name" value="PRU"/>
    <property type="match status" value="1"/>
</dbReference>
<evidence type="ECO:0000259" key="8">
    <source>
        <dbReference type="PROSITE" id="PS51917"/>
    </source>
</evidence>
<dbReference type="KEGG" id="bbes:BESB_079600"/>
<dbReference type="InterPro" id="IPR044868">
    <property type="entry name" value="Rpn13/ADRM1_Pru"/>
</dbReference>
<dbReference type="GO" id="GO:0005634">
    <property type="term" value="C:nucleus"/>
    <property type="evidence" value="ECO:0007669"/>
    <property type="project" value="UniProtKB-SubCell"/>
</dbReference>
<feature type="region of interest" description="Disordered" evidence="6">
    <location>
        <begin position="273"/>
        <end position="317"/>
    </location>
</feature>
<reference evidence="9 10" key="1">
    <citation type="submission" date="2017-09" db="EMBL/GenBank/DDBJ databases">
        <title>Genome sequencing of Besnoitia besnoiti strain Bb-Ger1.</title>
        <authorList>
            <person name="Schares G."/>
            <person name="Venepally P."/>
            <person name="Lorenzi H.A."/>
        </authorList>
    </citation>
    <scope>NUCLEOTIDE SEQUENCE [LARGE SCALE GENOMIC DNA]</scope>
    <source>
        <strain evidence="9 10">Bb-Ger1</strain>
    </source>
</reference>
<dbReference type="STRING" id="94643.A0A2A9M973"/>
<dbReference type="InterPro" id="IPR006773">
    <property type="entry name" value="Rpn13/ADRM1"/>
</dbReference>
<dbReference type="FunFam" id="2.30.29.70:FF:000001">
    <property type="entry name" value="Proteasomal ubiquitin receptor ADRM1"/>
    <property type="match status" value="1"/>
</dbReference>
<organism evidence="9 10">
    <name type="scientific">Besnoitia besnoiti</name>
    <name type="common">Apicomplexan protozoan</name>
    <dbReference type="NCBI Taxonomy" id="94643"/>
    <lineage>
        <taxon>Eukaryota</taxon>
        <taxon>Sar</taxon>
        <taxon>Alveolata</taxon>
        <taxon>Apicomplexa</taxon>
        <taxon>Conoidasida</taxon>
        <taxon>Coccidia</taxon>
        <taxon>Eucoccidiorida</taxon>
        <taxon>Eimeriorina</taxon>
        <taxon>Sarcocystidae</taxon>
        <taxon>Besnoitia</taxon>
    </lineage>
</organism>
<evidence type="ECO:0000256" key="1">
    <source>
        <dbReference type="ARBA" id="ARBA00004123"/>
    </source>
</evidence>
<dbReference type="CDD" id="cd13314">
    <property type="entry name" value="PH_Rpn13"/>
    <property type="match status" value="1"/>
</dbReference>
<dbReference type="Pfam" id="PF16550">
    <property type="entry name" value="RPN13_C"/>
    <property type="match status" value="1"/>
</dbReference>
<dbReference type="Gene3D" id="1.10.2020.20">
    <property type="match status" value="1"/>
</dbReference>
<sequence>MALNFFAAPEGDSPPGATSFRAGKCRIDGNLVSPDTRKGRLQICEGDDGLTHVQWINRENQQTEDDLIVINDAYLERVPECTTGRVYCLRFTSSDKKMLFWMQEPDASKDDSLIEQFNRHAGGIPPSRASREANSGSASSGSAGAVQTDAGPNPQGIQQLRRLLADYSESLRRARGEAQTPATPLAEVLNGQTLSRVANDADVVRELVELMPEGCQSESDVREALRSAQLAAPMSGLTQAIYTDSAPLLSSMGVTIEDRAAATSSDPMMAFAQALEKHYKEDGESAAKEDAAKAESQETEADAEASQEAAEGEKKAE</sequence>
<evidence type="ECO:0000313" key="10">
    <source>
        <dbReference type="Proteomes" id="UP000224006"/>
    </source>
</evidence>
<feature type="domain" description="Pru" evidence="8">
    <location>
        <begin position="12"/>
        <end position="124"/>
    </location>
</feature>
<dbReference type="RefSeq" id="XP_029217753.1">
    <property type="nucleotide sequence ID" value="XM_029366322.1"/>
</dbReference>
<dbReference type="Gene3D" id="2.30.29.70">
    <property type="entry name" value="Proteasomal ubiquitin receptor Rpn13/ADRM1"/>
    <property type="match status" value="1"/>
</dbReference>
<feature type="domain" description="DEUBAD" evidence="7">
    <location>
        <begin position="176"/>
        <end position="285"/>
    </location>
</feature>
<gene>
    <name evidence="9" type="ORF">BESB_079600</name>
</gene>
<dbReference type="AlphaFoldDB" id="A0A2A9M973"/>
<evidence type="ECO:0000256" key="4">
    <source>
        <dbReference type="ARBA" id="ARBA00022942"/>
    </source>
</evidence>
<evidence type="ECO:0000256" key="6">
    <source>
        <dbReference type="SAM" id="MobiDB-lite"/>
    </source>
</evidence>